<keyword evidence="2" id="KW-1185">Reference proteome</keyword>
<protein>
    <recommendedName>
        <fullName evidence="3">DUF4089 domain-containing protein</fullName>
    </recommendedName>
</protein>
<accession>A0ABV7L9K7</accession>
<dbReference type="Proteomes" id="UP001595528">
    <property type="component" value="Unassembled WGS sequence"/>
</dbReference>
<proteinExistence type="predicted"/>
<evidence type="ECO:0000313" key="2">
    <source>
        <dbReference type="Proteomes" id="UP001595528"/>
    </source>
</evidence>
<reference evidence="2" key="1">
    <citation type="journal article" date="2019" name="Int. J. Syst. Evol. Microbiol.">
        <title>The Global Catalogue of Microorganisms (GCM) 10K type strain sequencing project: providing services to taxonomists for standard genome sequencing and annotation.</title>
        <authorList>
            <consortium name="The Broad Institute Genomics Platform"/>
            <consortium name="The Broad Institute Genome Sequencing Center for Infectious Disease"/>
            <person name="Wu L."/>
            <person name="Ma J."/>
        </authorList>
    </citation>
    <scope>NUCLEOTIDE SEQUENCE [LARGE SCALE GENOMIC DNA]</scope>
    <source>
        <strain evidence="2">KCTC 42964</strain>
    </source>
</reference>
<organism evidence="1 2">
    <name type="scientific">Marinibaculum pumilum</name>
    <dbReference type="NCBI Taxonomy" id="1766165"/>
    <lineage>
        <taxon>Bacteria</taxon>
        <taxon>Pseudomonadati</taxon>
        <taxon>Pseudomonadota</taxon>
        <taxon>Alphaproteobacteria</taxon>
        <taxon>Rhodospirillales</taxon>
        <taxon>Rhodospirillaceae</taxon>
        <taxon>Marinibaculum</taxon>
    </lineage>
</organism>
<sequence length="77" mass="8276">MGKREAVTAATIAAVARQYAGHPLEEARAEGYAAALEPLLEQIAALRRLPLKEIEPAVVFQPIETPPRSSGRGEGQR</sequence>
<evidence type="ECO:0008006" key="3">
    <source>
        <dbReference type="Google" id="ProtNLM"/>
    </source>
</evidence>
<evidence type="ECO:0000313" key="1">
    <source>
        <dbReference type="EMBL" id="MFC3231200.1"/>
    </source>
</evidence>
<name>A0ABV7L9K7_9PROT</name>
<gene>
    <name evidence="1" type="ORF">ACFOGJ_28390</name>
</gene>
<dbReference type="RefSeq" id="WP_379906664.1">
    <property type="nucleotide sequence ID" value="NZ_JBHRTR010000054.1"/>
</dbReference>
<comment type="caution">
    <text evidence="1">The sequence shown here is derived from an EMBL/GenBank/DDBJ whole genome shotgun (WGS) entry which is preliminary data.</text>
</comment>
<dbReference type="EMBL" id="JBHRTR010000054">
    <property type="protein sequence ID" value="MFC3231200.1"/>
    <property type="molecule type" value="Genomic_DNA"/>
</dbReference>